<proteinExistence type="predicted"/>
<protein>
    <recommendedName>
        <fullName evidence="5">MYND-type domain-containing protein</fullName>
    </recommendedName>
</protein>
<evidence type="ECO:0000256" key="4">
    <source>
        <dbReference type="PROSITE-ProRule" id="PRU00134"/>
    </source>
</evidence>
<dbReference type="InterPro" id="IPR002893">
    <property type="entry name" value="Znf_MYND"/>
</dbReference>
<dbReference type="Proteomes" id="UP000292957">
    <property type="component" value="Unassembled WGS sequence"/>
</dbReference>
<evidence type="ECO:0000256" key="2">
    <source>
        <dbReference type="ARBA" id="ARBA00022771"/>
    </source>
</evidence>
<dbReference type="EMBL" id="ML143386">
    <property type="protein sequence ID" value="TBU35900.1"/>
    <property type="molecule type" value="Genomic_DNA"/>
</dbReference>
<dbReference type="Gene3D" id="6.10.140.2220">
    <property type="match status" value="1"/>
</dbReference>
<sequence length="201" mass="23289">MAGFPAPPLKDWERADKLNVEFVGYGWEGKRVIVRFHLPKDRNNERVQLALLYMGRDMKHSKNWACEFCGKPSRETHVEMLSWQHLDPPRLVLYIHFVCDIDEPHVMQGLTSCHNMLNTMHMGQLGPMPDRLERQPGAVYALAGSCACCERDETAANAQTLKKCSKCKLTRYCSLECQKKDWPRHKVTCSQIYSVTFENWE</sequence>
<dbReference type="OrthoDB" id="9922773at2759"/>
<keyword evidence="3" id="KW-0862">Zinc</keyword>
<name>A0A4Q9N5H0_9APHY</name>
<feature type="domain" description="MYND-type" evidence="5">
    <location>
        <begin position="146"/>
        <end position="189"/>
    </location>
</feature>
<accession>A0A4Q9N5H0</accession>
<dbReference type="GO" id="GO:0008270">
    <property type="term" value="F:zinc ion binding"/>
    <property type="evidence" value="ECO:0007669"/>
    <property type="project" value="UniProtKB-KW"/>
</dbReference>
<gene>
    <name evidence="6" type="ORF">BD311DRAFT_20517</name>
</gene>
<evidence type="ECO:0000313" key="6">
    <source>
        <dbReference type="EMBL" id="TBU35900.1"/>
    </source>
</evidence>
<keyword evidence="2 4" id="KW-0863">Zinc-finger</keyword>
<evidence type="ECO:0000256" key="1">
    <source>
        <dbReference type="ARBA" id="ARBA00022723"/>
    </source>
</evidence>
<dbReference type="PROSITE" id="PS50865">
    <property type="entry name" value="ZF_MYND_2"/>
    <property type="match status" value="1"/>
</dbReference>
<dbReference type="SUPFAM" id="SSF144232">
    <property type="entry name" value="HIT/MYND zinc finger-like"/>
    <property type="match status" value="1"/>
</dbReference>
<keyword evidence="1" id="KW-0479">Metal-binding</keyword>
<organism evidence="6">
    <name type="scientific">Dichomitus squalens</name>
    <dbReference type="NCBI Taxonomy" id="114155"/>
    <lineage>
        <taxon>Eukaryota</taxon>
        <taxon>Fungi</taxon>
        <taxon>Dikarya</taxon>
        <taxon>Basidiomycota</taxon>
        <taxon>Agaricomycotina</taxon>
        <taxon>Agaricomycetes</taxon>
        <taxon>Polyporales</taxon>
        <taxon>Polyporaceae</taxon>
        <taxon>Dichomitus</taxon>
    </lineage>
</organism>
<evidence type="ECO:0000259" key="5">
    <source>
        <dbReference type="PROSITE" id="PS50865"/>
    </source>
</evidence>
<dbReference type="Pfam" id="PF01753">
    <property type="entry name" value="zf-MYND"/>
    <property type="match status" value="1"/>
</dbReference>
<dbReference type="PROSITE" id="PS01360">
    <property type="entry name" value="ZF_MYND_1"/>
    <property type="match status" value="1"/>
</dbReference>
<evidence type="ECO:0000256" key="3">
    <source>
        <dbReference type="ARBA" id="ARBA00022833"/>
    </source>
</evidence>
<reference evidence="6" key="1">
    <citation type="submission" date="2019-01" db="EMBL/GenBank/DDBJ databases">
        <title>Draft genome sequences of three monokaryotic isolates of the white-rot basidiomycete fungus Dichomitus squalens.</title>
        <authorList>
            <consortium name="DOE Joint Genome Institute"/>
            <person name="Lopez S.C."/>
            <person name="Andreopoulos B."/>
            <person name="Pangilinan J."/>
            <person name="Lipzen A."/>
            <person name="Riley R."/>
            <person name="Ahrendt S."/>
            <person name="Ng V."/>
            <person name="Barry K."/>
            <person name="Daum C."/>
            <person name="Grigoriev I.V."/>
            <person name="Hilden K.S."/>
            <person name="Makela M.R."/>
            <person name="de Vries R.P."/>
        </authorList>
    </citation>
    <scope>NUCLEOTIDE SEQUENCE [LARGE SCALE GENOMIC DNA]</scope>
    <source>
        <strain evidence="6">OM18370.1</strain>
    </source>
</reference>
<dbReference type="AlphaFoldDB" id="A0A4Q9N5H0"/>